<dbReference type="SUPFAM" id="SSF50891">
    <property type="entry name" value="Cyclophilin-like"/>
    <property type="match status" value="1"/>
</dbReference>
<dbReference type="OrthoDB" id="9778567at2"/>
<dbReference type="Pfam" id="PF02682">
    <property type="entry name" value="CT_C_D"/>
    <property type="match status" value="1"/>
</dbReference>
<evidence type="ECO:0000259" key="4">
    <source>
        <dbReference type="SMART" id="SM00796"/>
    </source>
</evidence>
<evidence type="ECO:0000313" key="6">
    <source>
        <dbReference type="Proteomes" id="UP000199268"/>
    </source>
</evidence>
<organism evidence="5 6">
    <name type="scientific">Weissella bombi</name>
    <dbReference type="NCBI Taxonomy" id="1505725"/>
    <lineage>
        <taxon>Bacteria</taxon>
        <taxon>Bacillati</taxon>
        <taxon>Bacillota</taxon>
        <taxon>Bacilli</taxon>
        <taxon>Lactobacillales</taxon>
        <taxon>Lactobacillaceae</taxon>
        <taxon>Weissella</taxon>
    </lineage>
</organism>
<dbReference type="SUPFAM" id="SSF160467">
    <property type="entry name" value="PH0987 N-terminal domain-like"/>
    <property type="match status" value="1"/>
</dbReference>
<dbReference type="PANTHER" id="PTHR34698:SF2">
    <property type="entry name" value="5-OXOPROLINASE SUBUNIT B"/>
    <property type="match status" value="1"/>
</dbReference>
<evidence type="ECO:0000313" key="5">
    <source>
        <dbReference type="EMBL" id="SCC06725.1"/>
    </source>
</evidence>
<keyword evidence="2" id="KW-0378">Hydrolase</keyword>
<dbReference type="GO" id="GO:0005524">
    <property type="term" value="F:ATP binding"/>
    <property type="evidence" value="ECO:0007669"/>
    <property type="project" value="UniProtKB-KW"/>
</dbReference>
<feature type="domain" description="Carboxyltransferase" evidence="4">
    <location>
        <begin position="4"/>
        <end position="205"/>
    </location>
</feature>
<dbReference type="AlphaFoldDB" id="A0A1C4BIN7"/>
<keyword evidence="1" id="KW-0547">Nucleotide-binding</keyword>
<evidence type="ECO:0000256" key="2">
    <source>
        <dbReference type="ARBA" id="ARBA00022801"/>
    </source>
</evidence>
<dbReference type="RefSeq" id="WP_092463357.1">
    <property type="nucleotide sequence ID" value="NZ_BJEE01000001.1"/>
</dbReference>
<gene>
    <name evidence="5" type="ORF">GA0061074_1128</name>
</gene>
<dbReference type="InterPro" id="IPR010016">
    <property type="entry name" value="PxpB"/>
</dbReference>
<evidence type="ECO:0000256" key="3">
    <source>
        <dbReference type="ARBA" id="ARBA00022840"/>
    </source>
</evidence>
<keyword evidence="6" id="KW-1185">Reference proteome</keyword>
<dbReference type="InterPro" id="IPR029000">
    <property type="entry name" value="Cyclophilin-like_dom_sf"/>
</dbReference>
<accession>A0A1C4BIN7</accession>
<dbReference type="PANTHER" id="PTHR34698">
    <property type="entry name" value="5-OXOPROLINASE SUBUNIT B"/>
    <property type="match status" value="1"/>
</dbReference>
<keyword evidence="3" id="KW-0067">ATP-binding</keyword>
<dbReference type="Gene3D" id="2.40.100.10">
    <property type="entry name" value="Cyclophilin-like"/>
    <property type="match status" value="1"/>
</dbReference>
<dbReference type="NCBIfam" id="TIGR00370">
    <property type="entry name" value="5-oxoprolinase subunit PxpB"/>
    <property type="match status" value="1"/>
</dbReference>
<reference evidence="6" key="1">
    <citation type="submission" date="2016-08" db="EMBL/GenBank/DDBJ databases">
        <authorList>
            <person name="Varghese N."/>
            <person name="Submissions Spin"/>
        </authorList>
    </citation>
    <scope>NUCLEOTIDE SEQUENCE [LARGE SCALE GENOMIC DNA]</scope>
    <source>
        <strain evidence="6">R-53094</strain>
    </source>
</reference>
<sequence>MNEFSIFPAGDSAVNVTFANVVDPQINQFIRILQKELTLKRTNGITALVPAFRTLTIFYDPEILSFDKLADMVRTSAAEIKQVTQQNKRIVHIPVCYENEFSPDMAHVSEHSGLSRKEIIARHTSPDYLIYMLGFLPGFVYLGGLDAKLATPRLATPRLAINPGAVGIAGEQTGVYPIASPGGWQIIGQTPIKLFQPEKENPFYYQAGDYIHFDPITVSEFNQIKHLDDEGRYQIKVEEVE</sequence>
<dbReference type="GO" id="GO:0016787">
    <property type="term" value="F:hydrolase activity"/>
    <property type="evidence" value="ECO:0007669"/>
    <property type="project" value="UniProtKB-KW"/>
</dbReference>
<protein>
    <submittedName>
        <fullName evidence="5">Sensor histidine kinase inhibitor, KipI family</fullName>
    </submittedName>
</protein>
<dbReference type="Gene3D" id="3.30.1360.40">
    <property type="match status" value="1"/>
</dbReference>
<proteinExistence type="predicted"/>
<dbReference type="SMART" id="SM00796">
    <property type="entry name" value="AHS1"/>
    <property type="match status" value="1"/>
</dbReference>
<dbReference type="InterPro" id="IPR003833">
    <property type="entry name" value="CT_C_D"/>
</dbReference>
<dbReference type="Proteomes" id="UP000199268">
    <property type="component" value="Unassembled WGS sequence"/>
</dbReference>
<dbReference type="STRING" id="1505725.GA0061074_1128"/>
<name>A0A1C4BIN7_9LACO</name>
<dbReference type="EMBL" id="FMAO01000012">
    <property type="protein sequence ID" value="SCC06725.1"/>
    <property type="molecule type" value="Genomic_DNA"/>
</dbReference>
<evidence type="ECO:0000256" key="1">
    <source>
        <dbReference type="ARBA" id="ARBA00022741"/>
    </source>
</evidence>